<reference evidence="15 16" key="1">
    <citation type="submission" date="2017-08" db="EMBL/GenBank/DDBJ databases">
        <title>The complete genome sequence of Maribacter sp. B1, isolated from deep-sea sediment.</title>
        <authorList>
            <person name="Wu Y.-H."/>
            <person name="Cheng H."/>
            <person name="Xu X.-W."/>
        </authorList>
    </citation>
    <scope>NUCLEOTIDE SEQUENCE [LARGE SCALE GENOMIC DNA]</scope>
    <source>
        <strain evidence="15 16">B1</strain>
    </source>
</reference>
<dbReference type="NCBIfam" id="NF033556">
    <property type="entry name" value="MerTP_fusion"/>
    <property type="match status" value="1"/>
</dbReference>
<organism evidence="15 16">
    <name type="scientific">Maribacter cobaltidurans</name>
    <dbReference type="NCBI Taxonomy" id="1178778"/>
    <lineage>
        <taxon>Bacteria</taxon>
        <taxon>Pseudomonadati</taxon>
        <taxon>Bacteroidota</taxon>
        <taxon>Flavobacteriia</taxon>
        <taxon>Flavobacteriales</taxon>
        <taxon>Flavobacteriaceae</taxon>
        <taxon>Maribacter</taxon>
    </lineage>
</organism>
<dbReference type="Pfam" id="PF02411">
    <property type="entry name" value="MerT"/>
    <property type="match status" value="1"/>
</dbReference>
<evidence type="ECO:0000256" key="8">
    <source>
        <dbReference type="ARBA" id="ARBA00022692"/>
    </source>
</evidence>
<keyword evidence="8" id="KW-0812">Transmembrane</keyword>
<evidence type="ECO:0000256" key="4">
    <source>
        <dbReference type="ARBA" id="ARBA00022448"/>
    </source>
</evidence>
<dbReference type="Proteomes" id="UP000215244">
    <property type="component" value="Chromosome"/>
</dbReference>
<proteinExistence type="inferred from homology"/>
<dbReference type="InterPro" id="IPR036163">
    <property type="entry name" value="HMA_dom_sf"/>
</dbReference>
<gene>
    <name evidence="15" type="ORF">CJ263_15790</name>
</gene>
<evidence type="ECO:0000313" key="15">
    <source>
        <dbReference type="EMBL" id="ASV31556.1"/>
    </source>
</evidence>
<dbReference type="RefSeq" id="WP_094998158.1">
    <property type="nucleotide sequence ID" value="NZ_BMJL01000013.1"/>
</dbReference>
<evidence type="ECO:0000256" key="11">
    <source>
        <dbReference type="ARBA" id="ARBA00022989"/>
    </source>
</evidence>
<evidence type="ECO:0000256" key="13">
    <source>
        <dbReference type="ARBA" id="ARBA00030934"/>
    </source>
</evidence>
<dbReference type="PROSITE" id="PS50846">
    <property type="entry name" value="HMA_2"/>
    <property type="match status" value="1"/>
</dbReference>
<keyword evidence="5" id="KW-0475">Mercuric resistance</keyword>
<dbReference type="AlphaFoldDB" id="A0A223V8D3"/>
<dbReference type="GO" id="GO:0046872">
    <property type="term" value="F:metal ion binding"/>
    <property type="evidence" value="ECO:0007669"/>
    <property type="project" value="UniProtKB-KW"/>
</dbReference>
<keyword evidence="16" id="KW-1185">Reference proteome</keyword>
<comment type="function">
    <text evidence="14">Involved in mercury resistance. Probably transfers a mercuric ion from the periplasmic Hg(2+)-binding protein MerP to the cytoplasmic mercuric reductase MerA.</text>
</comment>
<accession>A0A223V8D3</accession>
<evidence type="ECO:0000256" key="1">
    <source>
        <dbReference type="ARBA" id="ARBA00004429"/>
    </source>
</evidence>
<name>A0A223V8D3_9FLAO</name>
<evidence type="ECO:0000256" key="3">
    <source>
        <dbReference type="ARBA" id="ARBA00017053"/>
    </source>
</evidence>
<dbReference type="EMBL" id="CP022957">
    <property type="protein sequence ID" value="ASV31556.1"/>
    <property type="molecule type" value="Genomic_DNA"/>
</dbReference>
<evidence type="ECO:0000256" key="9">
    <source>
        <dbReference type="ARBA" id="ARBA00022723"/>
    </source>
</evidence>
<keyword evidence="9" id="KW-0479">Metal-binding</keyword>
<evidence type="ECO:0000256" key="10">
    <source>
        <dbReference type="ARBA" id="ARBA00022914"/>
    </source>
</evidence>
<evidence type="ECO:0000256" key="7">
    <source>
        <dbReference type="ARBA" id="ARBA00022519"/>
    </source>
</evidence>
<keyword evidence="4" id="KW-0813">Transport</keyword>
<dbReference type="GO" id="GO:0015097">
    <property type="term" value="F:mercury ion transmembrane transporter activity"/>
    <property type="evidence" value="ECO:0007669"/>
    <property type="project" value="InterPro"/>
</dbReference>
<evidence type="ECO:0000256" key="2">
    <source>
        <dbReference type="ARBA" id="ARBA00008224"/>
    </source>
</evidence>
<dbReference type="PROSITE" id="PS01047">
    <property type="entry name" value="HMA_1"/>
    <property type="match status" value="1"/>
</dbReference>
<dbReference type="InterPro" id="IPR017969">
    <property type="entry name" value="Heavy-metal-associated_CS"/>
</dbReference>
<dbReference type="InterPro" id="IPR003457">
    <property type="entry name" value="Transprt_MerT"/>
</dbReference>
<dbReference type="SUPFAM" id="SSF55008">
    <property type="entry name" value="HMA, heavy metal-associated domain"/>
    <property type="match status" value="1"/>
</dbReference>
<dbReference type="Pfam" id="PF00403">
    <property type="entry name" value="HMA"/>
    <property type="match status" value="1"/>
</dbReference>
<keyword evidence="11" id="KW-1133">Transmembrane helix</keyword>
<keyword evidence="10" id="KW-0476">Mercury</keyword>
<dbReference type="FunFam" id="3.30.70.100:FF:000001">
    <property type="entry name" value="ATPase copper transporting beta"/>
    <property type="match status" value="1"/>
</dbReference>
<dbReference type="KEGG" id="marb:CJ263_15790"/>
<evidence type="ECO:0000256" key="14">
    <source>
        <dbReference type="ARBA" id="ARBA00045720"/>
    </source>
</evidence>
<dbReference type="Gene3D" id="3.30.70.100">
    <property type="match status" value="1"/>
</dbReference>
<keyword evidence="7" id="KW-0997">Cell inner membrane</keyword>
<dbReference type="InterPro" id="IPR006121">
    <property type="entry name" value="HMA_dom"/>
</dbReference>
<comment type="similarity">
    <text evidence="2">Belongs to the MerT family.</text>
</comment>
<protein>
    <recommendedName>
        <fullName evidence="3">Mercuric transport protein MerT</fullName>
    </recommendedName>
    <alternativeName>
        <fullName evidence="13">Mercury ion transport protein</fullName>
    </alternativeName>
</protein>
<dbReference type="GO" id="GO:0005886">
    <property type="term" value="C:plasma membrane"/>
    <property type="evidence" value="ECO:0007669"/>
    <property type="project" value="UniProtKB-SubCell"/>
</dbReference>
<dbReference type="OrthoDB" id="1493145at2"/>
<keyword evidence="12" id="KW-0472">Membrane</keyword>
<evidence type="ECO:0000256" key="5">
    <source>
        <dbReference type="ARBA" id="ARBA00022466"/>
    </source>
</evidence>
<dbReference type="CDD" id="cd00371">
    <property type="entry name" value="HMA"/>
    <property type="match status" value="1"/>
</dbReference>
<evidence type="ECO:0000256" key="12">
    <source>
        <dbReference type="ARBA" id="ARBA00023136"/>
    </source>
</evidence>
<dbReference type="Gene3D" id="1.10.287.910">
    <property type="entry name" value="bacterial mercury transporter, merf"/>
    <property type="match status" value="1"/>
</dbReference>
<evidence type="ECO:0000256" key="6">
    <source>
        <dbReference type="ARBA" id="ARBA00022475"/>
    </source>
</evidence>
<sequence>MKKTITSNQGTFAGLFSAIVASLCCITPVLALFSGATGVASTFSWIEPYRPVLIGLTLLTLGFAWYQKIKSLPQDIDCVCGDDKPKFIQSKTFLFLVTIFAGIMLAFPYYSHLFYPNSNIEKQVVYVSESNLGELNYSIQGMTCAGCEAHIEHEVNQLNGILEVDANYETSSAIVKYDMGKVTPEEIESAIAKTGYKIVD</sequence>
<comment type="subcellular location">
    <subcellularLocation>
        <location evidence="1">Cell inner membrane</location>
        <topology evidence="1">Multi-pass membrane protein</topology>
    </subcellularLocation>
</comment>
<evidence type="ECO:0000313" key="16">
    <source>
        <dbReference type="Proteomes" id="UP000215244"/>
    </source>
</evidence>
<keyword evidence="6" id="KW-1003">Cell membrane</keyword>